<comment type="caution">
    <text evidence="1">The sequence shown here is derived from an EMBL/GenBank/DDBJ whole genome shotgun (WGS) entry which is preliminary data.</text>
</comment>
<proteinExistence type="predicted"/>
<organism evidence="1 2">
    <name type="scientific">Streptomyces mobaraensis</name>
    <name type="common">Streptoverticillium mobaraense</name>
    <dbReference type="NCBI Taxonomy" id="35621"/>
    <lineage>
        <taxon>Bacteria</taxon>
        <taxon>Bacillati</taxon>
        <taxon>Actinomycetota</taxon>
        <taxon>Actinomycetes</taxon>
        <taxon>Kitasatosporales</taxon>
        <taxon>Streptomycetaceae</taxon>
        <taxon>Streptomyces</taxon>
    </lineage>
</organism>
<protein>
    <recommendedName>
        <fullName evidence="3">Nitroreductase domain-containing protein</fullName>
    </recommendedName>
</protein>
<keyword evidence="2" id="KW-1185">Reference proteome</keyword>
<dbReference type="InterPro" id="IPR050627">
    <property type="entry name" value="Nitroreductase/BluB"/>
</dbReference>
<dbReference type="PANTHER" id="PTHR23026">
    <property type="entry name" value="NADPH NITROREDUCTASE"/>
    <property type="match status" value="1"/>
</dbReference>
<accession>A0A5N5VYN2</accession>
<dbReference type="Gene3D" id="3.40.109.10">
    <property type="entry name" value="NADH Oxidase"/>
    <property type="match status" value="1"/>
</dbReference>
<dbReference type="PANTHER" id="PTHR23026:SF123">
    <property type="entry name" value="NAD(P)H NITROREDUCTASE RV3131-RELATED"/>
    <property type="match status" value="1"/>
</dbReference>
<dbReference type="OrthoDB" id="8156917at2"/>
<reference evidence="1 2" key="1">
    <citation type="journal article" date="2019" name="Microb. Cell Fact.">
        <title>Exploring novel herbicidin analogues by transcriptional regulator overexpression and MS/MS molecular networking.</title>
        <authorList>
            <person name="Shi Y."/>
            <person name="Gu R."/>
            <person name="Li Y."/>
            <person name="Wang X."/>
            <person name="Ren W."/>
            <person name="Li X."/>
            <person name="Wang L."/>
            <person name="Xie Y."/>
            <person name="Hong B."/>
        </authorList>
    </citation>
    <scope>NUCLEOTIDE SEQUENCE [LARGE SCALE GENOMIC DNA]</scope>
    <source>
        <strain evidence="1 2">US-43</strain>
    </source>
</reference>
<dbReference type="RefSeq" id="WP_152265840.1">
    <property type="nucleotide sequence ID" value="NZ_VOKX01000118.1"/>
</dbReference>
<dbReference type="InterPro" id="IPR000415">
    <property type="entry name" value="Nitroreductase-like"/>
</dbReference>
<evidence type="ECO:0000313" key="2">
    <source>
        <dbReference type="Proteomes" id="UP000327000"/>
    </source>
</evidence>
<dbReference type="AlphaFoldDB" id="A0A5N5VYN2"/>
<gene>
    <name evidence="1" type="ORF">FRZ00_31415</name>
</gene>
<evidence type="ECO:0000313" key="1">
    <source>
        <dbReference type="EMBL" id="KAB7833973.1"/>
    </source>
</evidence>
<sequence length="326" mass="35257">MSLPETAAPVRAGILDSLVAAAVAAPSMYNSQPWRFSADPAARTLGIRAVPGWTAPLADPWRRAQYLAVGAAVFNLRIAAAEAGLTPAVELLPEPRDPGLLARVALHDGPPDRSRHPRLYDAIRQRRSSRMPFTGRPVPEGVVARMAAGARAEGARLLLPDIVGARRILALTAEAERRNHVDWARVRESRAWVVPPGAGPYGIPVTALGAQDARGRVPMRDFTGAPRAYPVRPLPFERHPQLALVCTGYDRPLDWLRAGQALERVLLLATAHGVRTSPLHQALEWPDLRRALLGGRSGRAQFLIRFGYGPQGALTPRAAVTSVMAH</sequence>
<evidence type="ECO:0008006" key="3">
    <source>
        <dbReference type="Google" id="ProtNLM"/>
    </source>
</evidence>
<dbReference type="EMBL" id="VOKX01000118">
    <property type="protein sequence ID" value="KAB7833973.1"/>
    <property type="molecule type" value="Genomic_DNA"/>
</dbReference>
<name>A0A5N5VYN2_STRMB</name>
<dbReference type="GO" id="GO:0016491">
    <property type="term" value="F:oxidoreductase activity"/>
    <property type="evidence" value="ECO:0007669"/>
    <property type="project" value="InterPro"/>
</dbReference>
<dbReference type="NCBIfam" id="NF047509">
    <property type="entry name" value="Rv3131_FMN_oxido"/>
    <property type="match status" value="1"/>
</dbReference>
<dbReference type="Proteomes" id="UP000327000">
    <property type="component" value="Unassembled WGS sequence"/>
</dbReference>
<dbReference type="SUPFAM" id="SSF55469">
    <property type="entry name" value="FMN-dependent nitroreductase-like"/>
    <property type="match status" value="2"/>
</dbReference>